<comment type="caution">
    <text evidence="1">The sequence shown here is derived from an EMBL/GenBank/DDBJ whole genome shotgun (WGS) entry which is preliminary data.</text>
</comment>
<organism evidence="1 2">
    <name type="scientific">Pampusana beccarii</name>
    <name type="common">Western bronze ground-dove</name>
    <dbReference type="NCBI Taxonomy" id="2953425"/>
    <lineage>
        <taxon>Eukaryota</taxon>
        <taxon>Metazoa</taxon>
        <taxon>Chordata</taxon>
        <taxon>Craniata</taxon>
        <taxon>Vertebrata</taxon>
        <taxon>Euteleostomi</taxon>
        <taxon>Archelosauria</taxon>
        <taxon>Archosauria</taxon>
        <taxon>Dinosauria</taxon>
        <taxon>Saurischia</taxon>
        <taxon>Theropoda</taxon>
        <taxon>Coelurosauria</taxon>
        <taxon>Aves</taxon>
        <taxon>Neognathae</taxon>
        <taxon>Neoaves</taxon>
        <taxon>Columbimorphae</taxon>
        <taxon>Columbiformes</taxon>
        <taxon>Columbidae</taxon>
        <taxon>Pampusana</taxon>
    </lineage>
</organism>
<dbReference type="AlphaFoldDB" id="A0A7L4G0D7"/>
<dbReference type="EMBL" id="VWYH01008990">
    <property type="protein sequence ID" value="NXW92586.1"/>
    <property type="molecule type" value="Genomic_DNA"/>
</dbReference>
<feature type="non-terminal residue" evidence="1">
    <location>
        <position position="1"/>
    </location>
</feature>
<accession>A0A7L4G0D7</accession>
<evidence type="ECO:0000313" key="1">
    <source>
        <dbReference type="EMBL" id="NXW92586.1"/>
    </source>
</evidence>
<feature type="non-terminal residue" evidence="1">
    <location>
        <position position="620"/>
    </location>
</feature>
<gene>
    <name evidence="1" type="primary">Abca13_1</name>
    <name evidence="1" type="ORF">ALOBEC_R12944</name>
</gene>
<evidence type="ECO:0000313" key="2">
    <source>
        <dbReference type="Proteomes" id="UP000541332"/>
    </source>
</evidence>
<name>A0A7L4G0D7_9COLU</name>
<reference evidence="1 2" key="1">
    <citation type="submission" date="2020-02" db="EMBL/GenBank/DDBJ databases">
        <title>Bird 10,000 Genomes (B10K) Project - Family phase.</title>
        <authorList>
            <person name="Zhang G."/>
        </authorList>
    </citation>
    <scope>NUCLEOTIDE SEQUENCE [LARGE SCALE GENOMIC DNA]</scope>
    <source>
        <strain evidence="1">B10K-DU-006-06</strain>
    </source>
</reference>
<dbReference type="OrthoDB" id="9833608at2759"/>
<dbReference type="Proteomes" id="UP000541332">
    <property type="component" value="Unassembled WGS sequence"/>
</dbReference>
<proteinExistence type="predicted"/>
<keyword evidence="2" id="KW-1185">Reference proteome</keyword>
<sequence length="620" mass="70536">LNHMVALVQNTRNMDVEFLISQFKQVQKSLNNFFTNIKPLYTEYSELGMLADWWDVFENNLCNWNLTGLWLITQLFEQDELYDVEEVVHLLFDAVSLTERLGHENITEALTEVYAFVLTQEEKMPVFTEEEFSNQVESLLMLLEAVTDMSNESAEVSICFSAAFCWTLTTATPRSDPTFEPCDFVHSNSTFNYSAVIKFIKDLKLITLEDSSSCTVEDFQMDITHNLTCFLNQIKEWNSILLKFSELHHVNGSVLKELVDFWNELSLYAVPLQENNTYSINCSSTLKRQVALQTVETLGSMPVAEMEMAKGVLEQLVSLYGGLNLNRHSRTSLTKTVLTNVKNMTSEVSGLLDREAVISFLSAIQPLMTLSSVGNQTYSMLMILSALNGNSNISDNFKNFWFPIVTSIEDLLVNFNVRDLLAVIDQEFQLLRLATGQSSSTALDVFIQQFNTSSVDAMLRSFEDILEIVNSSLCECNNKNYSKIMHALILLVANENSSSDLLLVVKDIIEFLELFQNKSQEDYSSIFFGDGHLSREKLNTHAASSVLINSLLHIIADLAAIEEALHTDNIWLQIVDFIDAFFDNSQYREVSTQSQNRTLEIMQKTLQMVFQSTTEHDRNK</sequence>
<protein>
    <submittedName>
        <fullName evidence="1">ABCAD protein</fullName>
    </submittedName>
</protein>